<evidence type="ECO:0000313" key="4">
    <source>
        <dbReference type="Proteomes" id="UP001595455"/>
    </source>
</evidence>
<dbReference type="RefSeq" id="WP_107006412.1">
    <property type="nucleotide sequence ID" value="NZ_JBHRSF010000071.1"/>
</dbReference>
<dbReference type="Proteomes" id="UP000240957">
    <property type="component" value="Unassembled WGS sequence"/>
</dbReference>
<reference evidence="4" key="3">
    <citation type="journal article" date="2019" name="Int. J. Syst. Evol. Microbiol.">
        <title>The Global Catalogue of Microorganisms (GCM) 10K type strain sequencing project: providing services to taxonomists for standard genome sequencing and annotation.</title>
        <authorList>
            <consortium name="The Broad Institute Genomics Platform"/>
            <consortium name="The Broad Institute Genome Sequencing Center for Infectious Disease"/>
            <person name="Wu L."/>
            <person name="Ma J."/>
        </authorList>
    </citation>
    <scope>NUCLEOTIDE SEQUENCE [LARGE SCALE GENOMIC DNA]</scope>
    <source>
        <strain evidence="4">KCTC 62575</strain>
    </source>
</reference>
<sequence>MTLEDLINNLKNDNLDLEIKIRSLCDFYFDSGASQKNAKIIANAHDDNQINLIVFATQVIDKLYKNELINIDQFEHVFFNLVVLMNRLDFPELINIVLNFEKIFKHDSMRFHYLKKVAQKNIIYAEYLFNFIVTRLNVHYDKLGVAVACLTIFDPIKTKDFILNHFDLEGKSIDSLLNAVRYLEYSSTTDAHQILDKINYLINKDQLNSSQFAQILEIITYITLQYNDLESHVINTIELILSKTSPTDISEKAANLLFFERATISKSLKQNFYQMIINAENISHQVCNNLGLTIENQSTDEDLRELIEIIEQLLLKHENISIKNFHTYYICENSGLLNKIVTRWFLSKKQNLWESASDIITSNHIKSLHVDFSWVGNFKEEDSIFLTKKAIGWLYIHEDLILNFIIGILNYIKNPEIVPQVLDLAFQHVIINYEPEHVVFFFDLQNYTEEETQNKIKGLKSQHETIYKDIKQANDLKELACPLEHSKLIQYKKHRDNEKINKSADEQSTFSDLFAKRIMLYGDKFISTSSIENEKEALQEVELTSFSYTLTLPLQYFTDPILSEYQRRIFMNEGMEK</sequence>
<accession>A0A371YV54</accession>
<dbReference type="OrthoDB" id="9178514at2"/>
<name>A0A371YV54_9GAMM</name>
<reference evidence="1" key="4">
    <citation type="submission" date="2024-09" db="EMBL/GenBank/DDBJ databases">
        <authorList>
            <person name="Sun Q."/>
            <person name="Mori K."/>
        </authorList>
    </citation>
    <scope>NUCLEOTIDE SEQUENCE</scope>
    <source>
        <strain evidence="1">KCTC 62575</strain>
    </source>
</reference>
<dbReference type="Proteomes" id="UP001595455">
    <property type="component" value="Unassembled WGS sequence"/>
</dbReference>
<comment type="caution">
    <text evidence="2">The sequence shown here is derived from an EMBL/GenBank/DDBJ whole genome shotgun (WGS) entry which is preliminary data.</text>
</comment>
<reference evidence="2 3" key="2">
    <citation type="submission" date="2018-08" db="EMBL/GenBank/DDBJ databases">
        <title>The draft genome of Acinetobacter sichuanensis strain WCHAc060041.</title>
        <authorList>
            <person name="Qin J."/>
            <person name="Feng Y."/>
            <person name="Zong Z."/>
        </authorList>
    </citation>
    <scope>NUCLEOTIDE SEQUENCE [LARGE SCALE GENOMIC DNA]</scope>
    <source>
        <strain evidence="2 3">WCHAc060041</strain>
    </source>
</reference>
<keyword evidence="4" id="KW-1185">Reference proteome</keyword>
<reference evidence="1" key="1">
    <citation type="journal article" date="2014" name="Int. J. Syst. Evol. Microbiol.">
        <title>Complete genome of a new Firmicutes species belonging to the dominant human colonic microbiota ('Ruminococcus bicirculans') reveals two chromosomes and a selective capacity to utilize plant glucans.</title>
        <authorList>
            <consortium name="NISC Comparative Sequencing Program"/>
            <person name="Wegmann U."/>
            <person name="Louis P."/>
            <person name="Goesmann A."/>
            <person name="Henrissat B."/>
            <person name="Duncan S.H."/>
            <person name="Flint H.J."/>
        </authorList>
    </citation>
    <scope>NUCLEOTIDE SEQUENCE</scope>
    <source>
        <strain evidence="1">KCTC 62575</strain>
    </source>
</reference>
<evidence type="ECO:0000313" key="1">
    <source>
        <dbReference type="EMBL" id="MFC2996732.1"/>
    </source>
</evidence>
<dbReference type="EMBL" id="PYIX02000001">
    <property type="protein sequence ID" value="RFC85365.1"/>
    <property type="molecule type" value="Genomic_DNA"/>
</dbReference>
<gene>
    <name evidence="1" type="ORF">ACFODO_15980</name>
    <name evidence="2" type="ORF">C9E89_000090</name>
</gene>
<dbReference type="AlphaFoldDB" id="A0A371YV54"/>
<organism evidence="2 3">
    <name type="scientific">Acinetobacter sichuanensis</name>
    <dbReference type="NCBI Taxonomy" id="2136183"/>
    <lineage>
        <taxon>Bacteria</taxon>
        <taxon>Pseudomonadati</taxon>
        <taxon>Pseudomonadota</taxon>
        <taxon>Gammaproteobacteria</taxon>
        <taxon>Moraxellales</taxon>
        <taxon>Moraxellaceae</taxon>
        <taxon>Acinetobacter</taxon>
    </lineage>
</organism>
<evidence type="ECO:0000313" key="3">
    <source>
        <dbReference type="Proteomes" id="UP000240957"/>
    </source>
</evidence>
<proteinExistence type="predicted"/>
<dbReference type="EMBL" id="JBHRSF010000071">
    <property type="protein sequence ID" value="MFC2996732.1"/>
    <property type="molecule type" value="Genomic_DNA"/>
</dbReference>
<evidence type="ECO:0000313" key="2">
    <source>
        <dbReference type="EMBL" id="RFC85365.1"/>
    </source>
</evidence>
<protein>
    <submittedName>
        <fullName evidence="2">Uncharacterized protein</fullName>
    </submittedName>
</protein>